<dbReference type="AlphaFoldDB" id="A0A8S9PD96"/>
<evidence type="ECO:0000313" key="2">
    <source>
        <dbReference type="EMBL" id="KAF3511057.1"/>
    </source>
</evidence>
<name>A0A8S9PD96_BRACR</name>
<gene>
    <name evidence="2" type="ORF">F2Q69_00006501</name>
</gene>
<feature type="compositionally biased region" description="Polar residues" evidence="1">
    <location>
        <begin position="296"/>
        <end position="305"/>
    </location>
</feature>
<sequence length="561" mass="64106">MGFGGSHRCRSRQDIKHRSADFDQNRSTYSPKHRSMTPTESTASCNAVRILTLEEFSARHPHPPSPGYVKIDRQSENAVDRQKENTIDRQPPTPIDRRAPLTYRVQLPKIDVARLNALRPQPKPSDNLPEATNPHVHYNPIPVKKPHTSSRGINNLGLTATCHYGAEYETGYSASIETHTATTIDNAHQKSIDIPIDEPVDSSPEDWENDYYNPIMAVNNATPEIRDDLFDEEYIRKGILIYKFRLLKTKIRAQAEMDSLLAEACGKGTRFSRISEADRREAIDRETQESIDRANNKSIDNNLPSSIDIRPKPPSTLSTNTNYDNQYLTHDEFGIFKDTDGYARAIDGHAQQLSKEDIANILQMANGADNLFMQQRNIPTHQQRVTNESYDTAGGLDNRFKRFYWKEKDEYGVYRDDKGYARDMDGHIIHVSKDEIKKLMERASRDEHSYICLPEHASSFTKTKLVTEIYTKDEIDEMFYGVCGAQEKNEGDFQIKLDGVYYPLNESISWLTTCMEEMRQDIAKIQHAADKHRPASIEKRLPASVDDKLPHSNTMKLQPDS</sequence>
<organism evidence="2 3">
    <name type="scientific">Brassica cretica</name>
    <name type="common">Mustard</name>
    <dbReference type="NCBI Taxonomy" id="69181"/>
    <lineage>
        <taxon>Eukaryota</taxon>
        <taxon>Viridiplantae</taxon>
        <taxon>Streptophyta</taxon>
        <taxon>Embryophyta</taxon>
        <taxon>Tracheophyta</taxon>
        <taxon>Spermatophyta</taxon>
        <taxon>Magnoliopsida</taxon>
        <taxon>eudicotyledons</taxon>
        <taxon>Gunneridae</taxon>
        <taxon>Pentapetalae</taxon>
        <taxon>rosids</taxon>
        <taxon>malvids</taxon>
        <taxon>Brassicales</taxon>
        <taxon>Brassicaceae</taxon>
        <taxon>Brassiceae</taxon>
        <taxon>Brassica</taxon>
    </lineage>
</organism>
<feature type="compositionally biased region" description="Polar residues" evidence="1">
    <location>
        <begin position="25"/>
        <end position="43"/>
    </location>
</feature>
<feature type="region of interest" description="Disordered" evidence="1">
    <location>
        <begin position="526"/>
        <end position="561"/>
    </location>
</feature>
<dbReference type="EMBL" id="QGKX02001521">
    <property type="protein sequence ID" value="KAF3511057.1"/>
    <property type="molecule type" value="Genomic_DNA"/>
</dbReference>
<reference evidence="2" key="1">
    <citation type="submission" date="2019-12" db="EMBL/GenBank/DDBJ databases">
        <title>Genome sequencing and annotation of Brassica cretica.</title>
        <authorList>
            <person name="Studholme D.J."/>
            <person name="Sarris P."/>
        </authorList>
    </citation>
    <scope>NUCLEOTIDE SEQUENCE</scope>
    <source>
        <strain evidence="2">PFS-109/04</strain>
        <tissue evidence="2">Leaf</tissue>
    </source>
</reference>
<comment type="caution">
    <text evidence="2">The sequence shown here is derived from an EMBL/GenBank/DDBJ whole genome shotgun (WGS) entry which is preliminary data.</text>
</comment>
<dbReference type="Proteomes" id="UP000712600">
    <property type="component" value="Unassembled WGS sequence"/>
</dbReference>
<accession>A0A8S9PD96</accession>
<feature type="region of interest" description="Disordered" evidence="1">
    <location>
        <begin position="1"/>
        <end position="43"/>
    </location>
</feature>
<protein>
    <submittedName>
        <fullName evidence="2">Uncharacterized protein</fullName>
    </submittedName>
</protein>
<proteinExistence type="predicted"/>
<evidence type="ECO:0000313" key="3">
    <source>
        <dbReference type="Proteomes" id="UP000712600"/>
    </source>
</evidence>
<feature type="compositionally biased region" description="Basic and acidic residues" evidence="1">
    <location>
        <begin position="11"/>
        <end position="24"/>
    </location>
</feature>
<feature type="compositionally biased region" description="Basic and acidic residues" evidence="1">
    <location>
        <begin position="526"/>
        <end position="550"/>
    </location>
</feature>
<feature type="compositionally biased region" description="Polar residues" evidence="1">
    <location>
        <begin position="551"/>
        <end position="561"/>
    </location>
</feature>
<feature type="region of interest" description="Disordered" evidence="1">
    <location>
        <begin position="290"/>
        <end position="323"/>
    </location>
</feature>
<evidence type="ECO:0000256" key="1">
    <source>
        <dbReference type="SAM" id="MobiDB-lite"/>
    </source>
</evidence>